<dbReference type="RefSeq" id="WP_344701361.1">
    <property type="nucleotide sequence ID" value="NZ_BAAAZT010000009.1"/>
</dbReference>
<dbReference type="Proteomes" id="UP001500133">
    <property type="component" value="Unassembled WGS sequence"/>
</dbReference>
<protein>
    <recommendedName>
        <fullName evidence="4">Invasion associated locus B family protein</fullName>
    </recommendedName>
</protein>
<evidence type="ECO:0000313" key="3">
    <source>
        <dbReference type="Proteomes" id="UP001500133"/>
    </source>
</evidence>
<sequence>MIKQIALPLLTAGLSGLMALSPTAHAQRSAPAMDTETFQAWEVSCPAGAPQGGCTMSQTVEDASGEPVVQVVVGNPPQLDSAAMTVLTPLGVRLAPGLQLQVGRQEPVGVPYQVCLPQGCRADLPLRPDLLSQLKGGSTATVSLIDPNGERLDLDVSLMGFTAAKQRVDAQ</sequence>
<comment type="caution">
    <text evidence="2">The sequence shown here is derived from an EMBL/GenBank/DDBJ whole genome shotgun (WGS) entry which is preliminary data.</text>
</comment>
<evidence type="ECO:0000256" key="1">
    <source>
        <dbReference type="SAM" id="SignalP"/>
    </source>
</evidence>
<dbReference type="Pfam" id="PF06776">
    <property type="entry name" value="IalB"/>
    <property type="match status" value="1"/>
</dbReference>
<name>A0ABP7L3A6_9GAMM</name>
<accession>A0ABP7L3A6</accession>
<dbReference type="EMBL" id="BAAAZT010000009">
    <property type="protein sequence ID" value="GAA3894240.1"/>
    <property type="molecule type" value="Genomic_DNA"/>
</dbReference>
<feature type="signal peptide" evidence="1">
    <location>
        <begin position="1"/>
        <end position="26"/>
    </location>
</feature>
<dbReference type="Gene3D" id="2.60.40.1880">
    <property type="entry name" value="Invasion associated locus B (IalB) protein"/>
    <property type="match status" value="1"/>
</dbReference>
<keyword evidence="3" id="KW-1185">Reference proteome</keyword>
<organism evidence="2 3">
    <name type="scientific">Halomonas cibimaris</name>
    <dbReference type="NCBI Taxonomy" id="657012"/>
    <lineage>
        <taxon>Bacteria</taxon>
        <taxon>Pseudomonadati</taxon>
        <taxon>Pseudomonadota</taxon>
        <taxon>Gammaproteobacteria</taxon>
        <taxon>Oceanospirillales</taxon>
        <taxon>Halomonadaceae</taxon>
        <taxon>Halomonas</taxon>
    </lineage>
</organism>
<dbReference type="InterPro" id="IPR038696">
    <property type="entry name" value="IalB_sf"/>
</dbReference>
<gene>
    <name evidence="2" type="ORF">GCM10022228_01770</name>
</gene>
<evidence type="ECO:0000313" key="2">
    <source>
        <dbReference type="EMBL" id="GAA3894240.1"/>
    </source>
</evidence>
<proteinExistence type="predicted"/>
<feature type="chain" id="PRO_5047440829" description="Invasion associated locus B family protein" evidence="1">
    <location>
        <begin position="27"/>
        <end position="171"/>
    </location>
</feature>
<dbReference type="InterPro" id="IPR010642">
    <property type="entry name" value="Invasion_prot_B"/>
</dbReference>
<evidence type="ECO:0008006" key="4">
    <source>
        <dbReference type="Google" id="ProtNLM"/>
    </source>
</evidence>
<keyword evidence="1" id="KW-0732">Signal</keyword>
<reference evidence="3" key="1">
    <citation type="journal article" date="2019" name="Int. J. Syst. Evol. Microbiol.">
        <title>The Global Catalogue of Microorganisms (GCM) 10K type strain sequencing project: providing services to taxonomists for standard genome sequencing and annotation.</title>
        <authorList>
            <consortium name="The Broad Institute Genomics Platform"/>
            <consortium name="The Broad Institute Genome Sequencing Center for Infectious Disease"/>
            <person name="Wu L."/>
            <person name="Ma J."/>
        </authorList>
    </citation>
    <scope>NUCLEOTIDE SEQUENCE [LARGE SCALE GENOMIC DNA]</scope>
    <source>
        <strain evidence="3">JCM 16914</strain>
    </source>
</reference>